<evidence type="ECO:0000313" key="2">
    <source>
        <dbReference type="Proteomes" id="UP000536534"/>
    </source>
</evidence>
<accession>A0A7X7R7G7</accession>
<evidence type="ECO:0000313" key="1">
    <source>
        <dbReference type="EMBL" id="NLF53278.1"/>
    </source>
</evidence>
<reference evidence="1 2" key="1">
    <citation type="journal article" date="2020" name="Biotechnol. Biofuels">
        <title>New insights from the biogas microbiome by comprehensive genome-resolved metagenomics of nearly 1600 species originating from multiple anaerobic digesters.</title>
        <authorList>
            <person name="Campanaro S."/>
            <person name="Treu L."/>
            <person name="Rodriguez-R L.M."/>
            <person name="Kovalovszki A."/>
            <person name="Ziels R.M."/>
            <person name="Maus I."/>
            <person name="Zhu X."/>
            <person name="Kougias P.G."/>
            <person name="Basile A."/>
            <person name="Luo G."/>
            <person name="Schluter A."/>
            <person name="Konstantinidis K.T."/>
            <person name="Angelidaki I."/>
        </authorList>
    </citation>
    <scope>NUCLEOTIDE SEQUENCE [LARGE SCALE GENOMIC DNA]</scope>
    <source>
        <strain evidence="1">AS06rmzACSIP_256</strain>
    </source>
</reference>
<protein>
    <submittedName>
        <fullName evidence="1">Uncharacterized protein</fullName>
    </submittedName>
</protein>
<organism evidence="1 2">
    <name type="scientific">Thauera phenolivorans</name>
    <dbReference type="NCBI Taxonomy" id="1792543"/>
    <lineage>
        <taxon>Bacteria</taxon>
        <taxon>Pseudomonadati</taxon>
        <taxon>Pseudomonadota</taxon>
        <taxon>Betaproteobacteria</taxon>
        <taxon>Rhodocyclales</taxon>
        <taxon>Zoogloeaceae</taxon>
        <taxon>Thauera</taxon>
    </lineage>
</organism>
<gene>
    <name evidence="1" type="ORF">GX576_02510</name>
</gene>
<dbReference type="EMBL" id="JAAYYV010000067">
    <property type="protein sequence ID" value="NLF53278.1"/>
    <property type="molecule type" value="Genomic_DNA"/>
</dbReference>
<name>A0A7X7R7G7_9RHOO</name>
<dbReference type="AlphaFoldDB" id="A0A7X7R7G7"/>
<sequence length="181" mass="19617">MSIYMKTPRGQEELDHRTHALGLRARRLLILIDGERPTEELARLSGDAELEARLSMLVERGFIARAGGEKAAGAGAVAARSSLQAPAAPLAPARSSAAAQPPVTQAPPGGGNVELARDFMMNTLRTFNGPYGKLDLVKRIHASSAREDLHAMFDEWLRAISESRIGRKRADELSARLLEVL</sequence>
<dbReference type="Proteomes" id="UP000536534">
    <property type="component" value="Unassembled WGS sequence"/>
</dbReference>
<proteinExistence type="predicted"/>
<comment type="caution">
    <text evidence="1">The sequence shown here is derived from an EMBL/GenBank/DDBJ whole genome shotgun (WGS) entry which is preliminary data.</text>
</comment>